<organism evidence="2 3">
    <name type="scientific">Marinagarivorans cellulosilyticus</name>
    <dbReference type="NCBI Taxonomy" id="2721545"/>
    <lineage>
        <taxon>Bacteria</taxon>
        <taxon>Pseudomonadati</taxon>
        <taxon>Pseudomonadota</taxon>
        <taxon>Gammaproteobacteria</taxon>
        <taxon>Cellvibrionales</taxon>
        <taxon>Cellvibrionaceae</taxon>
        <taxon>Marinagarivorans</taxon>
    </lineage>
</organism>
<dbReference type="PROSITE" id="PS00018">
    <property type="entry name" value="EF_HAND_1"/>
    <property type="match status" value="3"/>
</dbReference>
<name>A0AAN1WHM8_9GAMM</name>
<dbReference type="PROSITE" id="PS50222">
    <property type="entry name" value="EF_HAND_2"/>
    <property type="match status" value="1"/>
</dbReference>
<dbReference type="InterPro" id="IPR018247">
    <property type="entry name" value="EF_Hand_1_Ca_BS"/>
</dbReference>
<dbReference type="EMBL" id="AP023086">
    <property type="protein sequence ID" value="BCD97783.1"/>
    <property type="molecule type" value="Genomic_DNA"/>
</dbReference>
<feature type="domain" description="EF-hand" evidence="1">
    <location>
        <begin position="67"/>
        <end position="102"/>
    </location>
</feature>
<dbReference type="Pfam" id="PF13202">
    <property type="entry name" value="EF-hand_5"/>
    <property type="match status" value="2"/>
</dbReference>
<evidence type="ECO:0000313" key="3">
    <source>
        <dbReference type="Proteomes" id="UP001320119"/>
    </source>
</evidence>
<dbReference type="KEGG" id="marq:MARGE09_P1984"/>
<dbReference type="SUPFAM" id="SSF47473">
    <property type="entry name" value="EF-hand"/>
    <property type="match status" value="1"/>
</dbReference>
<protein>
    <recommendedName>
        <fullName evidence="1">EF-hand domain-containing protein</fullName>
    </recommendedName>
</protein>
<proteinExistence type="predicted"/>
<reference evidence="2 3" key="1">
    <citation type="journal article" date="2022" name="IScience">
        <title>An ultrasensitive nanofiber-based assay for enzymatic hydrolysis and deep-sea microbial degradation of cellulose.</title>
        <authorList>
            <person name="Tsudome M."/>
            <person name="Tachioka M."/>
            <person name="Miyazaki M."/>
            <person name="Uchimura K."/>
            <person name="Tsuda M."/>
            <person name="Takaki Y."/>
            <person name="Deguchi S."/>
        </authorList>
    </citation>
    <scope>NUCLEOTIDE SEQUENCE [LARGE SCALE GENOMIC DNA]</scope>
    <source>
        <strain evidence="2 3">GE09</strain>
    </source>
</reference>
<gene>
    <name evidence="2" type="ORF">MARGE09_P1984</name>
</gene>
<keyword evidence="3" id="KW-1185">Reference proteome</keyword>
<evidence type="ECO:0000313" key="2">
    <source>
        <dbReference type="EMBL" id="BCD97783.1"/>
    </source>
</evidence>
<dbReference type="Gene3D" id="1.10.238.10">
    <property type="entry name" value="EF-hand"/>
    <property type="match status" value="2"/>
</dbReference>
<dbReference type="GO" id="GO:0005509">
    <property type="term" value="F:calcium ion binding"/>
    <property type="evidence" value="ECO:0007669"/>
    <property type="project" value="InterPro"/>
</dbReference>
<dbReference type="AlphaFoldDB" id="A0AAN1WHM8"/>
<dbReference type="Proteomes" id="UP001320119">
    <property type="component" value="Chromosome"/>
</dbReference>
<sequence>MPLPRAAQRQRGLALLFKFCVLVSLILVMAWSTASSADERDLVAKQTQQWLMAKYDTNGDSIISVDEISQKREKMFSYMDDNGDGRVSIDEYALLDAKKRALIVRARFTKLDANADGILTDEEYIEYYGSFGAFDLDGNGKITSDEINSDTSATSTQVATSPAPKCFLWLCVRSSAH</sequence>
<evidence type="ECO:0000259" key="1">
    <source>
        <dbReference type="PROSITE" id="PS50222"/>
    </source>
</evidence>
<dbReference type="InterPro" id="IPR011992">
    <property type="entry name" value="EF-hand-dom_pair"/>
</dbReference>
<dbReference type="InterPro" id="IPR002048">
    <property type="entry name" value="EF_hand_dom"/>
</dbReference>
<accession>A0AAN1WHM8</accession>